<keyword evidence="5 6" id="KW-0472">Membrane</keyword>
<keyword evidence="2" id="KW-0813">Transport</keyword>
<evidence type="ECO:0000256" key="1">
    <source>
        <dbReference type="ARBA" id="ARBA00004141"/>
    </source>
</evidence>
<feature type="transmembrane region" description="Helical" evidence="6">
    <location>
        <begin position="100"/>
        <end position="122"/>
    </location>
</feature>
<dbReference type="EMBL" id="JAANER010000009">
    <property type="protein sequence ID" value="KAG9186211.1"/>
    <property type="molecule type" value="Genomic_DNA"/>
</dbReference>
<dbReference type="AlphaFoldDB" id="A0AAD4FBF1"/>
<feature type="transmembrane region" description="Helical" evidence="6">
    <location>
        <begin position="290"/>
        <end position="308"/>
    </location>
</feature>
<feature type="transmembrane region" description="Helical" evidence="6">
    <location>
        <begin position="185"/>
        <end position="203"/>
    </location>
</feature>
<dbReference type="Pfam" id="PF06609">
    <property type="entry name" value="TRI12"/>
    <property type="match status" value="1"/>
</dbReference>
<accession>A0AAD4FBF1</accession>
<dbReference type="GO" id="GO:0005886">
    <property type="term" value="C:plasma membrane"/>
    <property type="evidence" value="ECO:0007669"/>
    <property type="project" value="TreeGrafter"/>
</dbReference>
<reference evidence="7" key="1">
    <citation type="submission" date="2021-07" db="EMBL/GenBank/DDBJ databases">
        <title>Genome Resource of American Ginseng Black Spot Pathogen Alternaria panax.</title>
        <authorList>
            <person name="Qiu C."/>
            <person name="Wang W."/>
            <person name="Liu Z."/>
        </authorList>
    </citation>
    <scope>NUCLEOTIDE SEQUENCE</scope>
    <source>
        <strain evidence="7">BNCC115425</strain>
    </source>
</reference>
<feature type="transmembrane region" description="Helical" evidence="6">
    <location>
        <begin position="320"/>
        <end position="344"/>
    </location>
</feature>
<dbReference type="InterPro" id="IPR010573">
    <property type="entry name" value="MFS_Str1/Tri12-like"/>
</dbReference>
<evidence type="ECO:0000256" key="6">
    <source>
        <dbReference type="SAM" id="Phobius"/>
    </source>
</evidence>
<keyword evidence="8" id="KW-1185">Reference proteome</keyword>
<evidence type="ECO:0000256" key="3">
    <source>
        <dbReference type="ARBA" id="ARBA00022692"/>
    </source>
</evidence>
<feature type="transmembrane region" description="Helical" evidence="6">
    <location>
        <begin position="154"/>
        <end position="173"/>
    </location>
</feature>
<dbReference type="GO" id="GO:0022857">
    <property type="term" value="F:transmembrane transporter activity"/>
    <property type="evidence" value="ECO:0007669"/>
    <property type="project" value="InterPro"/>
</dbReference>
<dbReference type="Proteomes" id="UP001199106">
    <property type="component" value="Unassembled WGS sequence"/>
</dbReference>
<dbReference type="PANTHER" id="PTHR23501:SF3">
    <property type="entry name" value="MAJOR FACILITATOR SUPERFAMILY (MFS) PROFILE DOMAIN-CONTAINING PROTEIN"/>
    <property type="match status" value="1"/>
</dbReference>
<evidence type="ECO:0000313" key="8">
    <source>
        <dbReference type="Proteomes" id="UP001199106"/>
    </source>
</evidence>
<feature type="transmembrane region" description="Helical" evidence="6">
    <location>
        <begin position="264"/>
        <end position="284"/>
    </location>
</feature>
<evidence type="ECO:0000256" key="2">
    <source>
        <dbReference type="ARBA" id="ARBA00022448"/>
    </source>
</evidence>
<dbReference type="PANTHER" id="PTHR23501">
    <property type="entry name" value="MAJOR FACILITATOR SUPERFAMILY"/>
    <property type="match status" value="1"/>
</dbReference>
<sequence>MSANNHAASGGSTLLPPFKKSFGLSKIPLAKLLDMWGQPQGPLPFLSQAVSYILIVFIADTLTMKNCAIMLSFAISPYVITTWIGGPIAQFVLAGSGWRWAFGIFTIIISVVVVPPAALVLFNDRKARKQGLLEPRRIDWSAAAIKKFCVDVDAIGILVLVAGMALFLLPLSLYRYQADKWKSPMIIGMIVAGFVSLIAFPIWERFFASVTFILYKLLLGRTVFLAGVMFDCVYFNGAVWGSYFGSILQVVWNLNVTTASCVQSIYRVVSCFWCLAAVGLAIRITGRLKWVAVFFALPTDILALELMIHSRQPRTSMGYIVMTQSFTAVAGETIVIAGELAMMVPSDHQHMAVSIAVLNLFCFISSAVGSTVSATIWIVTFYKNLVKNVPAGFNVADIYASLQNQLSYEWGSPERTGIAQPCS</sequence>
<evidence type="ECO:0000313" key="7">
    <source>
        <dbReference type="EMBL" id="KAG9186211.1"/>
    </source>
</evidence>
<evidence type="ECO:0000256" key="4">
    <source>
        <dbReference type="ARBA" id="ARBA00022989"/>
    </source>
</evidence>
<feature type="transmembrane region" description="Helical" evidence="6">
    <location>
        <begin position="234"/>
        <end position="252"/>
    </location>
</feature>
<dbReference type="InterPro" id="IPR036259">
    <property type="entry name" value="MFS_trans_sf"/>
</dbReference>
<comment type="caution">
    <text evidence="7">The sequence shown here is derived from an EMBL/GenBank/DDBJ whole genome shotgun (WGS) entry which is preliminary data.</text>
</comment>
<comment type="subcellular location">
    <subcellularLocation>
        <location evidence="1">Membrane</location>
        <topology evidence="1">Multi-pass membrane protein</topology>
    </subcellularLocation>
</comment>
<dbReference type="SUPFAM" id="SSF103473">
    <property type="entry name" value="MFS general substrate transporter"/>
    <property type="match status" value="1"/>
</dbReference>
<feature type="transmembrane region" description="Helical" evidence="6">
    <location>
        <begin position="356"/>
        <end position="379"/>
    </location>
</feature>
<protein>
    <submittedName>
        <fullName evidence="7">Uncharacterized protein</fullName>
    </submittedName>
</protein>
<feature type="transmembrane region" description="Helical" evidence="6">
    <location>
        <begin position="75"/>
        <end position="94"/>
    </location>
</feature>
<keyword evidence="3 6" id="KW-0812">Transmembrane</keyword>
<evidence type="ECO:0000256" key="5">
    <source>
        <dbReference type="ARBA" id="ARBA00023136"/>
    </source>
</evidence>
<name>A0AAD4FBF1_9PLEO</name>
<organism evidence="7 8">
    <name type="scientific">Alternaria panax</name>
    <dbReference type="NCBI Taxonomy" id="48097"/>
    <lineage>
        <taxon>Eukaryota</taxon>
        <taxon>Fungi</taxon>
        <taxon>Dikarya</taxon>
        <taxon>Ascomycota</taxon>
        <taxon>Pezizomycotina</taxon>
        <taxon>Dothideomycetes</taxon>
        <taxon>Pleosporomycetidae</taxon>
        <taxon>Pleosporales</taxon>
        <taxon>Pleosporineae</taxon>
        <taxon>Pleosporaceae</taxon>
        <taxon>Alternaria</taxon>
        <taxon>Alternaria sect. Panax</taxon>
    </lineage>
</organism>
<gene>
    <name evidence="7" type="ORF">G6011_02767</name>
</gene>
<keyword evidence="4 6" id="KW-1133">Transmembrane helix</keyword>
<proteinExistence type="predicted"/>